<keyword evidence="2" id="KW-1185">Reference proteome</keyword>
<reference evidence="1" key="1">
    <citation type="submission" date="2021-02" db="EMBL/GenBank/DDBJ databases">
        <authorList>
            <consortium name="DOE Joint Genome Institute"/>
            <person name="Ahrendt S."/>
            <person name="Looney B.P."/>
            <person name="Miyauchi S."/>
            <person name="Morin E."/>
            <person name="Drula E."/>
            <person name="Courty P.E."/>
            <person name="Chicoki N."/>
            <person name="Fauchery L."/>
            <person name="Kohler A."/>
            <person name="Kuo A."/>
            <person name="Labutti K."/>
            <person name="Pangilinan J."/>
            <person name="Lipzen A."/>
            <person name="Riley R."/>
            <person name="Andreopoulos W."/>
            <person name="He G."/>
            <person name="Johnson J."/>
            <person name="Barry K.W."/>
            <person name="Grigoriev I.V."/>
            <person name="Nagy L."/>
            <person name="Hibbett D."/>
            <person name="Henrissat B."/>
            <person name="Matheny P.B."/>
            <person name="Labbe J."/>
            <person name="Martin F."/>
        </authorList>
    </citation>
    <scope>NUCLEOTIDE SEQUENCE</scope>
    <source>
        <strain evidence="1">FP105234-sp</strain>
    </source>
</reference>
<gene>
    <name evidence="1" type="ORF">FA95DRAFT_1559066</name>
</gene>
<sequence length="205" mass="22717">MNAYPAVPLSTLGNQLDHIANWIRHFVYVHVDTFDKDPDERAMTALLVTFLSFVANPAPAIYCPTQAEEALLGYDFSIKYTETDGHGVQRLVEVLIQAKVMKPDSTDAPHVNWYYDNANGYQIDLLATAVVNARQTQQNAHVVGGYIIYSSDAVQFVPLAAIDNALADVGGRNVSAQQERWLTDRLCVTNGANYPLRLLGTFPMQ</sequence>
<name>A0ACB8RU09_9AGAM</name>
<evidence type="ECO:0000313" key="2">
    <source>
        <dbReference type="Proteomes" id="UP000814033"/>
    </source>
</evidence>
<reference evidence="1" key="2">
    <citation type="journal article" date="2022" name="New Phytol.">
        <title>Evolutionary transition to the ectomycorrhizal habit in the genomes of a hyperdiverse lineage of mushroom-forming fungi.</title>
        <authorList>
            <person name="Looney B."/>
            <person name="Miyauchi S."/>
            <person name="Morin E."/>
            <person name="Drula E."/>
            <person name="Courty P.E."/>
            <person name="Kohler A."/>
            <person name="Kuo A."/>
            <person name="LaButti K."/>
            <person name="Pangilinan J."/>
            <person name="Lipzen A."/>
            <person name="Riley R."/>
            <person name="Andreopoulos W."/>
            <person name="He G."/>
            <person name="Johnson J."/>
            <person name="Nolan M."/>
            <person name="Tritt A."/>
            <person name="Barry K.W."/>
            <person name="Grigoriev I.V."/>
            <person name="Nagy L.G."/>
            <person name="Hibbett D."/>
            <person name="Henrissat B."/>
            <person name="Matheny P.B."/>
            <person name="Labbe J."/>
            <person name="Martin F.M."/>
        </authorList>
    </citation>
    <scope>NUCLEOTIDE SEQUENCE</scope>
    <source>
        <strain evidence="1">FP105234-sp</strain>
    </source>
</reference>
<comment type="caution">
    <text evidence="1">The sequence shown here is derived from an EMBL/GenBank/DDBJ whole genome shotgun (WGS) entry which is preliminary data.</text>
</comment>
<evidence type="ECO:0000313" key="1">
    <source>
        <dbReference type="EMBL" id="KAI0047519.1"/>
    </source>
</evidence>
<protein>
    <submittedName>
        <fullName evidence="1">Uncharacterized protein</fullName>
    </submittedName>
</protein>
<accession>A0ACB8RU09</accession>
<proteinExistence type="predicted"/>
<dbReference type="EMBL" id="MU275903">
    <property type="protein sequence ID" value="KAI0047519.1"/>
    <property type="molecule type" value="Genomic_DNA"/>
</dbReference>
<dbReference type="Proteomes" id="UP000814033">
    <property type="component" value="Unassembled WGS sequence"/>
</dbReference>
<organism evidence="1 2">
    <name type="scientific">Auriscalpium vulgare</name>
    <dbReference type="NCBI Taxonomy" id="40419"/>
    <lineage>
        <taxon>Eukaryota</taxon>
        <taxon>Fungi</taxon>
        <taxon>Dikarya</taxon>
        <taxon>Basidiomycota</taxon>
        <taxon>Agaricomycotina</taxon>
        <taxon>Agaricomycetes</taxon>
        <taxon>Russulales</taxon>
        <taxon>Auriscalpiaceae</taxon>
        <taxon>Auriscalpium</taxon>
    </lineage>
</organism>